<evidence type="ECO:0000313" key="7">
    <source>
        <dbReference type="EMBL" id="CEM34096.1"/>
    </source>
</evidence>
<dbReference type="Gene3D" id="3.40.50.1700">
    <property type="entry name" value="Glycoside hydrolase family 3 C-terminal domain"/>
    <property type="match status" value="1"/>
</dbReference>
<evidence type="ECO:0000256" key="3">
    <source>
        <dbReference type="ARBA" id="ARBA00022801"/>
    </source>
</evidence>
<dbReference type="Gene3D" id="2.60.40.10">
    <property type="entry name" value="Immunoglobulins"/>
    <property type="match status" value="1"/>
</dbReference>
<keyword evidence="3" id="KW-0378">Hydrolase</keyword>
<evidence type="ECO:0000259" key="6">
    <source>
        <dbReference type="SMART" id="SM01217"/>
    </source>
</evidence>
<dbReference type="SUPFAM" id="SSF51445">
    <property type="entry name" value="(Trans)glycosidases"/>
    <property type="match status" value="1"/>
</dbReference>
<comment type="similarity">
    <text evidence="1">Belongs to the glycosyl hydrolase 3 family.</text>
</comment>
<accession>A0A0G4GTQ1</accession>
<dbReference type="InterPro" id="IPR036962">
    <property type="entry name" value="Glyco_hydro_3_N_sf"/>
</dbReference>
<dbReference type="InterPro" id="IPR017853">
    <property type="entry name" value="GH"/>
</dbReference>
<dbReference type="Gene3D" id="3.20.20.300">
    <property type="entry name" value="Glycoside hydrolase, family 3, N-terminal domain"/>
    <property type="match status" value="1"/>
</dbReference>
<evidence type="ECO:0000256" key="4">
    <source>
        <dbReference type="ARBA" id="ARBA00023295"/>
    </source>
</evidence>
<dbReference type="Pfam" id="PF01915">
    <property type="entry name" value="Glyco_hydro_3_C"/>
    <property type="match status" value="1"/>
</dbReference>
<name>A0A0G4GTQ1_9ALVE</name>
<dbReference type="Pfam" id="PF14310">
    <property type="entry name" value="Fn3-like"/>
    <property type="match status" value="1"/>
</dbReference>
<organism evidence="7">
    <name type="scientific">Chromera velia CCMP2878</name>
    <dbReference type="NCBI Taxonomy" id="1169474"/>
    <lineage>
        <taxon>Eukaryota</taxon>
        <taxon>Sar</taxon>
        <taxon>Alveolata</taxon>
        <taxon>Colpodellida</taxon>
        <taxon>Chromeraceae</taxon>
        <taxon>Chromera</taxon>
    </lineage>
</organism>
<dbReference type="InterPro" id="IPR026891">
    <property type="entry name" value="Fn3-like"/>
</dbReference>
<dbReference type="InterPro" id="IPR036881">
    <property type="entry name" value="Glyco_hydro_3_C_sf"/>
</dbReference>
<sequence>MFRFAVSVSSFILVARAEVSCSVNKSWGCFGSSDEGLAPLPVGPFPGVYDKDRCAAACFGIAKKLSGFRKSNGDCFCGDELTPNVRISEFDLSKCSDDASENLEVLVVDCKHDGVPNGHACTTEKSKKFAFCDRTKPIDERVEDLLKRLTLKQKIAAISPNPELGDTCTTHTTAFEDLDVPKTVWLSETNSNVAAACLGPKGCPTHFPGPMGMGASFNRTAWWQKGFVFGKEQRAYANQNWHRENTGDLLMLTGFGPNINIARDPRFGRSSEIPGEDPVLSGNLAAAMVRGMQLPDESGRPTLLAYLKHYTAYSKEEGRGGDTYDINDRDMFETFLQQYEIAYRKGKPTGVMCSYNGVNGTPVCANDFLLNKVMRQRWGFPHAHVTSDCGAVGNLMGPPAHAPTEAHAAAWALNNGTDLEMGSSFFLDWLEAAVERNLTTEAKIDAAFRRGYRPHFMAGRFDPVDPQGSSLFSVGRESIASEAHHHMAYEAALQSVVLLKNADGVLPLKKGSKITVIGPMGTAKQGLMSDYSTSTQCMRSFEREEGFHTAAAGRQGWGKTSRQLPRAGEVGNRCECMQNIFDVIAERNEGGITLYAQGVAVNETVAEEGEIGVERAKEMAKGSEVVVLVVGNVANGNPYQTEGEGWDRPNIELPGGQKELAERVIASGTPVVLVTVHGGIVALDGIGASADGQGAAAAVVAAFNPGGTRATSALGDLLFGLENRWGKLPVTWYPRKWVAAQDMSNYDMAKYPGRSYKYFNFEEAPVYSFGFGLSLTKFELSCQVEDSIRSIAVPGEGRETVATFVHLHSLGEVAEEVKERESMAVQVSRSRKLRGGTEHRMDDPNGGVFSVSCLLENKGERDGDEVLQIYHSIPDRSAIEMKSIPEVLPQKELVDFHRVHVRKGSAVRVRLPVFPRGFSLVNAEGERELPGGTHKIEISTGSLSQSFSVEVLVGEGEERVGPEALQVSEEEVEVMTEEVSL</sequence>
<dbReference type="Pfam" id="PF00933">
    <property type="entry name" value="Glyco_hydro_3"/>
    <property type="match status" value="1"/>
</dbReference>
<evidence type="ECO:0000256" key="2">
    <source>
        <dbReference type="ARBA" id="ARBA00022729"/>
    </source>
</evidence>
<gene>
    <name evidence="7" type="ORF">Cvel_23333</name>
</gene>
<dbReference type="AlphaFoldDB" id="A0A0G4GTQ1"/>
<feature type="chain" id="PRO_5005190467" description="Fibronectin type III-like domain-containing protein" evidence="5">
    <location>
        <begin position="18"/>
        <end position="981"/>
    </location>
</feature>
<dbReference type="SMART" id="SM01217">
    <property type="entry name" value="Fn3_like"/>
    <property type="match status" value="1"/>
</dbReference>
<dbReference type="PANTHER" id="PTHR42721:SF3">
    <property type="entry name" value="BETA-D-XYLOSIDASE 5-RELATED"/>
    <property type="match status" value="1"/>
</dbReference>
<dbReference type="InterPro" id="IPR001764">
    <property type="entry name" value="Glyco_hydro_3_N"/>
</dbReference>
<keyword evidence="4" id="KW-0326">Glycosidase</keyword>
<feature type="domain" description="Fibronectin type III-like" evidence="6">
    <location>
        <begin position="865"/>
        <end position="942"/>
    </location>
</feature>
<evidence type="ECO:0000256" key="1">
    <source>
        <dbReference type="ARBA" id="ARBA00005336"/>
    </source>
</evidence>
<evidence type="ECO:0000256" key="5">
    <source>
        <dbReference type="SAM" id="SignalP"/>
    </source>
</evidence>
<dbReference type="GO" id="GO:0045493">
    <property type="term" value="P:xylan catabolic process"/>
    <property type="evidence" value="ECO:0007669"/>
    <property type="project" value="InterPro"/>
</dbReference>
<dbReference type="InterPro" id="IPR013783">
    <property type="entry name" value="Ig-like_fold"/>
</dbReference>
<dbReference type="GO" id="GO:0046556">
    <property type="term" value="F:alpha-L-arabinofuranosidase activity"/>
    <property type="evidence" value="ECO:0007669"/>
    <property type="project" value="TreeGrafter"/>
</dbReference>
<dbReference type="PANTHER" id="PTHR42721">
    <property type="entry name" value="SUGAR HYDROLASE-RELATED"/>
    <property type="match status" value="1"/>
</dbReference>
<dbReference type="InterPro" id="IPR002772">
    <property type="entry name" value="Glyco_hydro_3_C"/>
</dbReference>
<dbReference type="GO" id="GO:0031222">
    <property type="term" value="P:arabinan catabolic process"/>
    <property type="evidence" value="ECO:0007669"/>
    <property type="project" value="TreeGrafter"/>
</dbReference>
<keyword evidence="2 5" id="KW-0732">Signal</keyword>
<dbReference type="VEuPathDB" id="CryptoDB:Cvel_23333"/>
<dbReference type="EMBL" id="CDMZ01001537">
    <property type="protein sequence ID" value="CEM34096.1"/>
    <property type="molecule type" value="Genomic_DNA"/>
</dbReference>
<dbReference type="SUPFAM" id="SSF52279">
    <property type="entry name" value="Beta-D-glucan exohydrolase, C-terminal domain"/>
    <property type="match status" value="1"/>
</dbReference>
<proteinExistence type="inferred from homology"/>
<dbReference type="GO" id="GO:0009044">
    <property type="term" value="F:xylan 1,4-beta-xylosidase activity"/>
    <property type="evidence" value="ECO:0007669"/>
    <property type="project" value="InterPro"/>
</dbReference>
<dbReference type="PhylomeDB" id="A0A0G4GTQ1"/>
<feature type="signal peptide" evidence="5">
    <location>
        <begin position="1"/>
        <end position="17"/>
    </location>
</feature>
<reference evidence="7" key="1">
    <citation type="submission" date="2014-11" db="EMBL/GenBank/DDBJ databases">
        <authorList>
            <person name="Otto D Thomas"/>
            <person name="Naeem Raeece"/>
        </authorList>
    </citation>
    <scope>NUCLEOTIDE SEQUENCE</scope>
</reference>
<protein>
    <recommendedName>
        <fullName evidence="6">Fibronectin type III-like domain-containing protein</fullName>
    </recommendedName>
</protein>
<dbReference type="InterPro" id="IPR044993">
    <property type="entry name" value="BXL"/>
</dbReference>